<sequence length="810" mass="88435">MANTDLQATVLIFSILSCYKYLISPPSRKLQQTNFFIAATFLAVALQFSLQPQMASGLTKGKMATVLSIDGGGIRGIIPGTLLGFLESRLQELDGANVRLADYFDVIAGTSTGGLVTTMITAPNKDNRPMYAAKDINNFYLENCPKIFPQSRRNNFIARVKSLFSTVKGPKYDGKYLRSLTKELLGNITINQTLTDVIIPTFDIKRLQPVIFSTNDGKENVSKNALLSDICLGTSAAPTFLPAHYFETRDGDGKTRSFDLIDGGVAANNPTLMAITHISKQILMGKFKFVDMKPMESSRMLVLSLGTGAPKLAEKYSAVEASKWGLLSWVYDNGATPMVDIYGDASSDMVDIHISTLFQSLHCKTNYLRIQDDTLTGDASSVDFATTENLKKLVQIGNDLLKKPVSRVNLETGRFDEVQGEGLTKGNMATVLSIDGGGIRGMIPGTILGFLETKLQELDGANVRLADYFDVIAGTSTGGLVTTMITAPNKDNRPLYAAKDINNFYMENCPKIFPQSSRNNFITKVKSLFGAVTGPKYDGKYLRSLTQELLGNITINQTLTDVIIPAFDIKRLQPVIFSTDDGKENVSKNALLSDICLGTSAAPTFLPAHYFETKDGDGKTRSFDLIDGGVAANNPTLMAITHISKAILMGKFKFIDMKPMEGSRMLVLSLGTGSPKLAGKYSAAKASKWGLLSWVYDNGATPMFDVYGDASSDMVDIHVSTLFQSLHCKKNYLRIQDDTLTGDASSVDFATTENLQKLVQIGNDLLKKPVSRVNLETGRFDEVQGEGTNEVALIRFAKLLSEEKKLRQAN</sequence>
<protein>
    <submittedName>
        <fullName evidence="1">Uncharacterized protein</fullName>
    </submittedName>
</protein>
<dbReference type="EMBL" id="CM046395">
    <property type="protein sequence ID" value="KAI8542204.1"/>
    <property type="molecule type" value="Genomic_DNA"/>
</dbReference>
<gene>
    <name evidence="1" type="ORF">RHMOL_Rhmol08G0119800</name>
</gene>
<keyword evidence="2" id="KW-1185">Reference proteome</keyword>
<proteinExistence type="predicted"/>
<accession>A0ACC0MMT5</accession>
<dbReference type="Proteomes" id="UP001062846">
    <property type="component" value="Chromosome 8"/>
</dbReference>
<comment type="caution">
    <text evidence="1">The sequence shown here is derived from an EMBL/GenBank/DDBJ whole genome shotgun (WGS) entry which is preliminary data.</text>
</comment>
<evidence type="ECO:0000313" key="2">
    <source>
        <dbReference type="Proteomes" id="UP001062846"/>
    </source>
</evidence>
<name>A0ACC0MMT5_RHOML</name>
<reference evidence="1" key="1">
    <citation type="submission" date="2022-02" db="EMBL/GenBank/DDBJ databases">
        <title>Plant Genome Project.</title>
        <authorList>
            <person name="Zhang R.-G."/>
        </authorList>
    </citation>
    <scope>NUCLEOTIDE SEQUENCE</scope>
    <source>
        <strain evidence="1">AT1</strain>
    </source>
</reference>
<evidence type="ECO:0000313" key="1">
    <source>
        <dbReference type="EMBL" id="KAI8542204.1"/>
    </source>
</evidence>
<organism evidence="1 2">
    <name type="scientific">Rhododendron molle</name>
    <name type="common">Chinese azalea</name>
    <name type="synonym">Azalea mollis</name>
    <dbReference type="NCBI Taxonomy" id="49168"/>
    <lineage>
        <taxon>Eukaryota</taxon>
        <taxon>Viridiplantae</taxon>
        <taxon>Streptophyta</taxon>
        <taxon>Embryophyta</taxon>
        <taxon>Tracheophyta</taxon>
        <taxon>Spermatophyta</taxon>
        <taxon>Magnoliopsida</taxon>
        <taxon>eudicotyledons</taxon>
        <taxon>Gunneridae</taxon>
        <taxon>Pentapetalae</taxon>
        <taxon>asterids</taxon>
        <taxon>Ericales</taxon>
        <taxon>Ericaceae</taxon>
        <taxon>Ericoideae</taxon>
        <taxon>Rhodoreae</taxon>
        <taxon>Rhododendron</taxon>
    </lineage>
</organism>